<comment type="caution">
    <text evidence="1">The sequence shown here is derived from an EMBL/GenBank/DDBJ whole genome shotgun (WGS) entry which is preliminary data.</text>
</comment>
<accession>A0AAD6WMT4</accession>
<name>A0AAD6WMT4_9AGAR</name>
<organism evidence="1 2">
    <name type="scientific">Mycena alexandri</name>
    <dbReference type="NCBI Taxonomy" id="1745969"/>
    <lineage>
        <taxon>Eukaryota</taxon>
        <taxon>Fungi</taxon>
        <taxon>Dikarya</taxon>
        <taxon>Basidiomycota</taxon>
        <taxon>Agaricomycotina</taxon>
        <taxon>Agaricomycetes</taxon>
        <taxon>Agaricomycetidae</taxon>
        <taxon>Agaricales</taxon>
        <taxon>Marasmiineae</taxon>
        <taxon>Mycenaceae</taxon>
        <taxon>Mycena</taxon>
    </lineage>
</organism>
<gene>
    <name evidence="1" type="ORF">C8F04DRAFT_980022</name>
</gene>
<dbReference type="Proteomes" id="UP001218188">
    <property type="component" value="Unassembled WGS sequence"/>
</dbReference>
<evidence type="ECO:0000313" key="1">
    <source>
        <dbReference type="EMBL" id="KAJ7017091.1"/>
    </source>
</evidence>
<dbReference type="AlphaFoldDB" id="A0AAD6WMT4"/>
<sequence>MFDLMRMLYARMAYAVKFGDEHSLPFRSLIGLFTGDSASPTLWNIYFADFRLPPHRDDILLNGRPVSQAEQADDNLIMSTLFPAFQAKVTHFFVWGTNKRTFISAKKSKWMIFGPLPSVIPVLRLGDLIVELVWEFKYVGIWFTSIHTNIFARHYSIKASKARGTSSAAFALKHRIGTLPVKEGLQIYMARVDCYLISGCELSLDTDGSLLKEHLDVQHTFLRRLLGLNSHSLLAVLFTETGQMPIRIRRLLIALGRLKYMVALEQKQGRVVRDAFLDSINLLREGKPGWASDLVGPDDLLSIDFVNALETRMVQIVNTDLQNDIDRLVKAHLLRNRLEMGDDRALILAPRHLRHYLTVVAVPAHRKALTGLLLGDHLLSVERLRYTTRYRDPVPRNFRLCRLCRGSVEDEVHALFDCTAELRLMQLRARFLASLSVCDPKVHALYGQITNYNFLLQLVSTRKGVKVFAKYVYNVLALFQEFPRYFPVVFRRNT</sequence>
<dbReference type="EMBL" id="JARJCM010000435">
    <property type="protein sequence ID" value="KAJ7017091.1"/>
    <property type="molecule type" value="Genomic_DNA"/>
</dbReference>
<keyword evidence="2" id="KW-1185">Reference proteome</keyword>
<reference evidence="1" key="1">
    <citation type="submission" date="2023-03" db="EMBL/GenBank/DDBJ databases">
        <title>Massive genome expansion in bonnet fungi (Mycena s.s.) driven by repeated elements and novel gene families across ecological guilds.</title>
        <authorList>
            <consortium name="Lawrence Berkeley National Laboratory"/>
            <person name="Harder C.B."/>
            <person name="Miyauchi S."/>
            <person name="Viragh M."/>
            <person name="Kuo A."/>
            <person name="Thoen E."/>
            <person name="Andreopoulos B."/>
            <person name="Lu D."/>
            <person name="Skrede I."/>
            <person name="Drula E."/>
            <person name="Henrissat B."/>
            <person name="Morin E."/>
            <person name="Kohler A."/>
            <person name="Barry K."/>
            <person name="LaButti K."/>
            <person name="Morin E."/>
            <person name="Salamov A."/>
            <person name="Lipzen A."/>
            <person name="Mereny Z."/>
            <person name="Hegedus B."/>
            <person name="Baldrian P."/>
            <person name="Stursova M."/>
            <person name="Weitz H."/>
            <person name="Taylor A."/>
            <person name="Grigoriev I.V."/>
            <person name="Nagy L.G."/>
            <person name="Martin F."/>
            <person name="Kauserud H."/>
        </authorList>
    </citation>
    <scope>NUCLEOTIDE SEQUENCE</scope>
    <source>
        <strain evidence="1">CBHHK200</strain>
    </source>
</reference>
<protein>
    <submittedName>
        <fullName evidence="1">Uncharacterized protein</fullName>
    </submittedName>
</protein>
<proteinExistence type="predicted"/>
<evidence type="ECO:0000313" key="2">
    <source>
        <dbReference type="Proteomes" id="UP001218188"/>
    </source>
</evidence>